<feature type="transmembrane region" description="Helical" evidence="1">
    <location>
        <begin position="372"/>
        <end position="389"/>
    </location>
</feature>
<evidence type="ECO:0000313" key="3">
    <source>
        <dbReference type="Proteomes" id="UP000580568"/>
    </source>
</evidence>
<proteinExistence type="predicted"/>
<feature type="transmembrane region" description="Helical" evidence="1">
    <location>
        <begin position="450"/>
        <end position="474"/>
    </location>
</feature>
<keyword evidence="3" id="KW-1185">Reference proteome</keyword>
<accession>A0A6V8SK07</accession>
<feature type="transmembrane region" description="Helical" evidence="1">
    <location>
        <begin position="191"/>
        <end position="209"/>
    </location>
</feature>
<keyword evidence="1" id="KW-0812">Transmembrane</keyword>
<evidence type="ECO:0008006" key="4">
    <source>
        <dbReference type="Google" id="ProtNLM"/>
    </source>
</evidence>
<name>A0A6V8SK07_9CLOT</name>
<feature type="transmembrane region" description="Helical" evidence="1">
    <location>
        <begin position="90"/>
        <end position="111"/>
    </location>
</feature>
<feature type="transmembrane region" description="Helical" evidence="1">
    <location>
        <begin position="216"/>
        <end position="236"/>
    </location>
</feature>
<sequence length="479" mass="54632">MKFMKKNLLKSIFLILVCIIGLLAIYVLTTHNAIGLLNNKMLALRNDNGSIFMKYFLLCTSAFFCITIFCYYIFIQKNIRLKIKNEKKAVIVLIVLGLIVRIILALLVHGYPDDIICFKVWATSVAKNLPGFYISPQAADYPPLYLYLLFIIGKLGSLGITGRYFVLLLKLPAIIADMITAYIIYRLARRRISVEISMLLVVFFVFNPAILTNSSLWGQVDSLFALFIVAGMYFMIEEKLELASVMLAFSVLMKPQGIIFLPVLFFELVRRKKLKNFFKSAGIALVVALLVVMPFNANRNILWIVELYKKTVAEYPYATMNAYNLFYLFKANYVDNSLSFLFLNYHTWGMIFIVLTTLFSWYIYVKGNNAKFGFLCALIQISGVYTLSVGMHDRYLFPAVILAILSYIYLKDRRLLVLAIGFSFTVYLNTHVVLFKSLGGNINPLTDYRIGMVVSFINVLLLIYLIIVSISNLISDKAS</sequence>
<comment type="caution">
    <text evidence="2">The sequence shown here is derived from an EMBL/GenBank/DDBJ whole genome shotgun (WGS) entry which is preliminary data.</text>
</comment>
<keyword evidence="1" id="KW-0472">Membrane</keyword>
<dbReference type="Proteomes" id="UP000580568">
    <property type="component" value="Unassembled WGS sequence"/>
</dbReference>
<feature type="transmembrane region" description="Helical" evidence="1">
    <location>
        <begin position="415"/>
        <end position="438"/>
    </location>
</feature>
<feature type="transmembrane region" description="Helical" evidence="1">
    <location>
        <begin position="395"/>
        <end position="410"/>
    </location>
</feature>
<protein>
    <recommendedName>
        <fullName evidence="4">DUF2029 domain-containing protein</fullName>
    </recommendedName>
</protein>
<reference evidence="2 3" key="1">
    <citation type="submission" date="2020-07" db="EMBL/GenBank/DDBJ databases">
        <title>A new beta-1,3-glucan-decomposing anaerobic bacterium isolated from anoxic soil subjected to biological soil disinfestation.</title>
        <authorList>
            <person name="Ueki A."/>
            <person name="Tonouchi A."/>
        </authorList>
    </citation>
    <scope>NUCLEOTIDE SEQUENCE [LARGE SCALE GENOMIC DNA]</scope>
    <source>
        <strain evidence="2 3">TW1</strain>
    </source>
</reference>
<dbReference type="AlphaFoldDB" id="A0A6V8SK07"/>
<feature type="transmembrane region" description="Helical" evidence="1">
    <location>
        <begin position="12"/>
        <end position="35"/>
    </location>
</feature>
<dbReference type="EMBL" id="BLZR01000001">
    <property type="protein sequence ID" value="GFP75233.1"/>
    <property type="molecule type" value="Genomic_DNA"/>
</dbReference>
<feature type="transmembrane region" description="Helical" evidence="1">
    <location>
        <begin position="345"/>
        <end position="365"/>
    </location>
</feature>
<evidence type="ECO:0000313" key="2">
    <source>
        <dbReference type="EMBL" id="GFP75233.1"/>
    </source>
</evidence>
<organism evidence="2 3">
    <name type="scientific">Clostridium fungisolvens</name>
    <dbReference type="NCBI Taxonomy" id="1604897"/>
    <lineage>
        <taxon>Bacteria</taxon>
        <taxon>Bacillati</taxon>
        <taxon>Bacillota</taxon>
        <taxon>Clostridia</taxon>
        <taxon>Eubacteriales</taxon>
        <taxon>Clostridiaceae</taxon>
        <taxon>Clostridium</taxon>
    </lineage>
</organism>
<gene>
    <name evidence="2" type="ORF">bsdtw1_01306</name>
</gene>
<feature type="transmembrane region" description="Helical" evidence="1">
    <location>
        <begin position="55"/>
        <end position="74"/>
    </location>
</feature>
<evidence type="ECO:0000256" key="1">
    <source>
        <dbReference type="SAM" id="Phobius"/>
    </source>
</evidence>
<dbReference type="Pfam" id="PF26314">
    <property type="entry name" value="MptA_B_family"/>
    <property type="match status" value="1"/>
</dbReference>
<dbReference type="RefSeq" id="WP_183276756.1">
    <property type="nucleotide sequence ID" value="NZ_BLZR01000001.1"/>
</dbReference>
<feature type="transmembrane region" description="Helical" evidence="1">
    <location>
        <begin position="277"/>
        <end position="297"/>
    </location>
</feature>
<keyword evidence="1" id="KW-1133">Transmembrane helix</keyword>
<feature type="transmembrane region" description="Helical" evidence="1">
    <location>
        <begin position="242"/>
        <end position="265"/>
    </location>
</feature>